<keyword evidence="3" id="KW-1185">Reference proteome</keyword>
<dbReference type="HOGENOM" id="CLU_092824_0_0_1"/>
<feature type="transmembrane region" description="Helical" evidence="1">
    <location>
        <begin position="26"/>
        <end position="49"/>
    </location>
</feature>
<reference evidence="2" key="2">
    <citation type="submission" date="2013-04" db="UniProtKB">
        <authorList>
            <consortium name="EnsemblPlants"/>
        </authorList>
    </citation>
    <scope>IDENTIFICATION</scope>
</reference>
<keyword evidence="1" id="KW-0472">Membrane</keyword>
<dbReference type="EnsemblPlants" id="OB03G39660.1">
    <property type="protein sequence ID" value="OB03G39660.1"/>
    <property type="gene ID" value="OB03G39660"/>
</dbReference>
<evidence type="ECO:0000256" key="1">
    <source>
        <dbReference type="SAM" id="Phobius"/>
    </source>
</evidence>
<keyword evidence="1" id="KW-0812">Transmembrane</keyword>
<organism evidence="2">
    <name type="scientific">Oryza brachyantha</name>
    <name type="common">malo sina</name>
    <dbReference type="NCBI Taxonomy" id="4533"/>
    <lineage>
        <taxon>Eukaryota</taxon>
        <taxon>Viridiplantae</taxon>
        <taxon>Streptophyta</taxon>
        <taxon>Embryophyta</taxon>
        <taxon>Tracheophyta</taxon>
        <taxon>Spermatophyta</taxon>
        <taxon>Magnoliopsida</taxon>
        <taxon>Liliopsida</taxon>
        <taxon>Poales</taxon>
        <taxon>Poaceae</taxon>
        <taxon>BOP clade</taxon>
        <taxon>Oryzoideae</taxon>
        <taxon>Oryzeae</taxon>
        <taxon>Oryzinae</taxon>
        <taxon>Oryza</taxon>
    </lineage>
</organism>
<evidence type="ECO:0000313" key="3">
    <source>
        <dbReference type="Proteomes" id="UP000006038"/>
    </source>
</evidence>
<reference evidence="2" key="1">
    <citation type="journal article" date="2013" name="Nat. Commun.">
        <title>Whole-genome sequencing of Oryza brachyantha reveals mechanisms underlying Oryza genome evolution.</title>
        <authorList>
            <person name="Chen J."/>
            <person name="Huang Q."/>
            <person name="Gao D."/>
            <person name="Wang J."/>
            <person name="Lang Y."/>
            <person name="Liu T."/>
            <person name="Li B."/>
            <person name="Bai Z."/>
            <person name="Luis Goicoechea J."/>
            <person name="Liang C."/>
            <person name="Chen C."/>
            <person name="Zhang W."/>
            <person name="Sun S."/>
            <person name="Liao Y."/>
            <person name="Zhang X."/>
            <person name="Yang L."/>
            <person name="Song C."/>
            <person name="Wang M."/>
            <person name="Shi J."/>
            <person name="Liu G."/>
            <person name="Liu J."/>
            <person name="Zhou H."/>
            <person name="Zhou W."/>
            <person name="Yu Q."/>
            <person name="An N."/>
            <person name="Chen Y."/>
            <person name="Cai Q."/>
            <person name="Wang B."/>
            <person name="Liu B."/>
            <person name="Min J."/>
            <person name="Huang Y."/>
            <person name="Wu H."/>
            <person name="Li Z."/>
            <person name="Zhang Y."/>
            <person name="Yin Y."/>
            <person name="Song W."/>
            <person name="Jiang J."/>
            <person name="Jackson S.A."/>
            <person name="Wing R.A."/>
            <person name="Wang J."/>
            <person name="Chen M."/>
        </authorList>
    </citation>
    <scope>NUCLEOTIDE SEQUENCE [LARGE SCALE GENOMIC DNA]</scope>
    <source>
        <strain evidence="2">cv. IRGC 101232</strain>
    </source>
</reference>
<sequence>MADHGIASSSSWPLTHSSTSRTRAPLVLVALIAVLTLVELSADLLIVLLERGQVLASLGELALLHALTHVPVDEGALGVHEVELVVNAGEDLDDAGGVGDHAHGPLHLGQVAAGDDAGRLVVDAALEPGRAPVDELDGALGLDGGDSGVHVLGDHITTVHEAACHVLAVARVALGHHGGWLEGAVGDFSDGELLMVGLLGRDHWGVR</sequence>
<dbReference type="Proteomes" id="UP000006038">
    <property type="component" value="Chromosome 3"/>
</dbReference>
<keyword evidence="1" id="KW-1133">Transmembrane helix</keyword>
<dbReference type="Gramene" id="OB03G39660.1">
    <property type="protein sequence ID" value="OB03G39660.1"/>
    <property type="gene ID" value="OB03G39660"/>
</dbReference>
<protein>
    <submittedName>
        <fullName evidence="2">Uncharacterized protein</fullName>
    </submittedName>
</protein>
<evidence type="ECO:0000313" key="2">
    <source>
        <dbReference type="EnsemblPlants" id="OB03G39660.1"/>
    </source>
</evidence>
<accession>J3LSE0</accession>
<proteinExistence type="predicted"/>
<dbReference type="STRING" id="4533.J3LSE0"/>
<dbReference type="AlphaFoldDB" id="J3LSE0"/>
<dbReference type="eggNOG" id="KOG0157">
    <property type="taxonomic scope" value="Eukaryota"/>
</dbReference>
<name>J3LSE0_ORYBR</name>